<keyword evidence="2" id="KW-0732">Signal</keyword>
<dbReference type="InterPro" id="IPR051010">
    <property type="entry name" value="BCAA_transport"/>
</dbReference>
<evidence type="ECO:0000256" key="3">
    <source>
        <dbReference type="ARBA" id="ARBA00022970"/>
    </source>
</evidence>
<dbReference type="PANTHER" id="PTHR30483:SF6">
    <property type="entry name" value="PERIPLASMIC BINDING PROTEIN OF ABC TRANSPORTER FOR NATURAL AMINO ACIDS"/>
    <property type="match status" value="1"/>
</dbReference>
<evidence type="ECO:0000313" key="5">
    <source>
        <dbReference type="EMBL" id="SDC30273.1"/>
    </source>
</evidence>
<dbReference type="STRING" id="938405.SAMN02927895_00708"/>
<dbReference type="PANTHER" id="PTHR30483">
    <property type="entry name" value="LEUCINE-SPECIFIC-BINDING PROTEIN"/>
    <property type="match status" value="1"/>
</dbReference>
<comment type="similarity">
    <text evidence="1">Belongs to the leucine-binding protein family.</text>
</comment>
<reference evidence="5 6" key="1">
    <citation type="submission" date="2016-10" db="EMBL/GenBank/DDBJ databases">
        <authorList>
            <person name="de Groot N.N."/>
        </authorList>
    </citation>
    <scope>NUCLEOTIDE SEQUENCE [LARGE SCALE GENOMIC DNA]</scope>
    <source>
        <strain evidence="5 6">CPCC 100156</strain>
    </source>
</reference>
<dbReference type="CDD" id="cd06327">
    <property type="entry name" value="PBP1_SBP-like"/>
    <property type="match status" value="1"/>
</dbReference>
<dbReference type="GO" id="GO:0006865">
    <property type="term" value="P:amino acid transport"/>
    <property type="evidence" value="ECO:0007669"/>
    <property type="project" value="UniProtKB-KW"/>
</dbReference>
<dbReference type="InterPro" id="IPR028082">
    <property type="entry name" value="Peripla_BP_I"/>
</dbReference>
<proteinExistence type="inferred from homology"/>
<dbReference type="PROSITE" id="PS51318">
    <property type="entry name" value="TAT"/>
    <property type="match status" value="1"/>
</dbReference>
<organism evidence="5 6">
    <name type="scientific">Belnapia rosea</name>
    <dbReference type="NCBI Taxonomy" id="938405"/>
    <lineage>
        <taxon>Bacteria</taxon>
        <taxon>Pseudomonadati</taxon>
        <taxon>Pseudomonadota</taxon>
        <taxon>Alphaproteobacteria</taxon>
        <taxon>Acetobacterales</taxon>
        <taxon>Roseomonadaceae</taxon>
        <taxon>Belnapia</taxon>
    </lineage>
</organism>
<dbReference type="InterPro" id="IPR028081">
    <property type="entry name" value="Leu-bd"/>
</dbReference>
<dbReference type="EMBL" id="FMZX01000001">
    <property type="protein sequence ID" value="SDC30273.1"/>
    <property type="molecule type" value="Genomic_DNA"/>
</dbReference>
<evidence type="ECO:0000256" key="1">
    <source>
        <dbReference type="ARBA" id="ARBA00010062"/>
    </source>
</evidence>
<keyword evidence="3" id="KW-0813">Transport</keyword>
<keyword evidence="3" id="KW-0029">Amino-acid transport</keyword>
<dbReference type="RefSeq" id="WP_090660144.1">
    <property type="nucleotide sequence ID" value="NZ_FMZX01000001.1"/>
</dbReference>
<feature type="domain" description="Leucine-binding protein" evidence="4">
    <location>
        <begin position="32"/>
        <end position="372"/>
    </location>
</feature>
<evidence type="ECO:0000259" key="4">
    <source>
        <dbReference type="Pfam" id="PF13458"/>
    </source>
</evidence>
<dbReference type="Pfam" id="PF13458">
    <property type="entry name" value="Peripla_BP_6"/>
    <property type="match status" value="1"/>
</dbReference>
<evidence type="ECO:0000313" key="6">
    <source>
        <dbReference type="Proteomes" id="UP000198925"/>
    </source>
</evidence>
<accession>A0A1G6KH24</accession>
<dbReference type="AlphaFoldDB" id="A0A1G6KH24"/>
<dbReference type="SUPFAM" id="SSF53822">
    <property type="entry name" value="Periplasmic binding protein-like I"/>
    <property type="match status" value="1"/>
</dbReference>
<gene>
    <name evidence="5" type="ORF">SAMN04487779_1001518</name>
</gene>
<dbReference type="Gene3D" id="3.40.50.2300">
    <property type="match status" value="2"/>
</dbReference>
<protein>
    <submittedName>
        <fullName evidence="5">Amino acid/amide ABC transporter substrate-binding protein, HAAT family</fullName>
    </submittedName>
</protein>
<evidence type="ECO:0000256" key="2">
    <source>
        <dbReference type="ARBA" id="ARBA00022729"/>
    </source>
</evidence>
<sequence length="409" mass="43557">MSLDRRSLLTGAAAAPFAFAQGARAQGAPGATLKIGVLNDQSGVYRDISGPTSVACVRQAIQDFGSRGLNVEVLIGDHQNKPDVGSNIARQWIDRDGVDVIVDVPNSAVGLAVNGVVREKNKVYLNSTSATADLTGAQCSPNTVHWTYDTYMLAKSTGGAMVKAGGDSWFFITADYAFGHALERDTTAFVKAAGGRIVGGVRHPLSNTDYSSFLVQAQSSRAKVIGLANAGADTVNTVKQAAEFGITRRGTKVAVLLMFLNDVHALGLQAAQGLVLTETFYWDLNDRTRAFTNRVRPQLAGSMPAMSHAGCYSAVLHYLKTAADMGAAQAKADGAATVARMKAMPTDDDCFGAGRIREDGRKLHPSYLFEVKTPAESKGAWDYYKLLQTTPAEEAFRPLNEGSCPLVRS</sequence>
<dbReference type="Proteomes" id="UP000198925">
    <property type="component" value="Unassembled WGS sequence"/>
</dbReference>
<name>A0A1G6KH24_9PROT</name>
<dbReference type="InterPro" id="IPR006311">
    <property type="entry name" value="TAT_signal"/>
</dbReference>
<keyword evidence="6" id="KW-1185">Reference proteome</keyword>